<name>A0A2T6FYH4_9BACL</name>
<protein>
    <submittedName>
        <fullName evidence="1">Uncharacterized protein</fullName>
    </submittedName>
</protein>
<comment type="caution">
    <text evidence="1">The sequence shown here is derived from an EMBL/GenBank/DDBJ whole genome shotgun (WGS) entry which is preliminary data.</text>
</comment>
<gene>
    <name evidence="1" type="ORF">C8Z91_22820</name>
</gene>
<evidence type="ECO:0000313" key="1">
    <source>
        <dbReference type="EMBL" id="PUA36974.1"/>
    </source>
</evidence>
<dbReference type="AlphaFoldDB" id="A0A2T6FYH4"/>
<accession>A0A2T6FYH4</accession>
<organism evidence="1 2">
    <name type="scientific">Paenibacillus elgii</name>
    <dbReference type="NCBI Taxonomy" id="189691"/>
    <lineage>
        <taxon>Bacteria</taxon>
        <taxon>Bacillati</taxon>
        <taxon>Bacillota</taxon>
        <taxon>Bacilli</taxon>
        <taxon>Bacillales</taxon>
        <taxon>Paenibacillaceae</taxon>
        <taxon>Paenibacillus</taxon>
    </lineage>
</organism>
<dbReference type="Proteomes" id="UP000244184">
    <property type="component" value="Unassembled WGS sequence"/>
</dbReference>
<evidence type="ECO:0000313" key="2">
    <source>
        <dbReference type="Proteomes" id="UP000244184"/>
    </source>
</evidence>
<dbReference type="EMBL" id="PYHP01000064">
    <property type="protein sequence ID" value="PUA36974.1"/>
    <property type="molecule type" value="Genomic_DNA"/>
</dbReference>
<sequence>MFFRMDGDDIRLKGFTIEQPPNTNGEETEGTLHVDGEFWNEFSYDDWAARDSEGKEYRVSMRGASSSKGSGWKDGTIELGEDYEFRIPGMLTVPERLTLIRNVVNKRYVNVDWLVEMNGSSENHNKEGLVGSIQQFGDLNLHIGRNEEAKGQRRKLSFLL</sequence>
<reference evidence="1 2" key="1">
    <citation type="submission" date="2018-03" db="EMBL/GenBank/DDBJ databases">
        <title>Genome sequence of Paenibacillus elgii strain AC13 an antimicrobial compound producing bacteria.</title>
        <authorList>
            <person name="Kurokawa A.S."/>
            <person name="Araujo J.F."/>
            <person name="Costa R.A."/>
            <person name="Ortega D.B."/>
            <person name="Pires A.S."/>
            <person name="Pappas G.J.Jr."/>
            <person name="Franco O.L."/>
            <person name="Barreto C."/>
            <person name="Magalhaes B.S."/>
            <person name="Kruger R.H."/>
        </authorList>
    </citation>
    <scope>NUCLEOTIDE SEQUENCE [LARGE SCALE GENOMIC DNA]</scope>
    <source>
        <strain evidence="1 2">AC13</strain>
    </source>
</reference>
<proteinExistence type="predicted"/>